<dbReference type="EMBL" id="MN739613">
    <property type="protein sequence ID" value="QHT15493.1"/>
    <property type="molecule type" value="Genomic_DNA"/>
</dbReference>
<protein>
    <submittedName>
        <fullName evidence="3">Uncharacterized protein</fullName>
    </submittedName>
</protein>
<evidence type="ECO:0000313" key="3">
    <source>
        <dbReference type="EMBL" id="QHT15493.1"/>
    </source>
</evidence>
<evidence type="ECO:0000256" key="2">
    <source>
        <dbReference type="SAM" id="Phobius"/>
    </source>
</evidence>
<evidence type="ECO:0000256" key="1">
    <source>
        <dbReference type="SAM" id="MobiDB-lite"/>
    </source>
</evidence>
<feature type="region of interest" description="Disordered" evidence="1">
    <location>
        <begin position="447"/>
        <end position="511"/>
    </location>
</feature>
<reference evidence="3" key="1">
    <citation type="journal article" date="2020" name="Nature">
        <title>Giant virus diversity and host interactions through global metagenomics.</title>
        <authorList>
            <person name="Schulz F."/>
            <person name="Roux S."/>
            <person name="Paez-Espino D."/>
            <person name="Jungbluth S."/>
            <person name="Walsh D.A."/>
            <person name="Denef V.J."/>
            <person name="McMahon K.D."/>
            <person name="Konstantinidis K.T."/>
            <person name="Eloe-Fadrosh E.A."/>
            <person name="Kyrpides N.C."/>
            <person name="Woyke T."/>
        </authorList>
    </citation>
    <scope>NUCLEOTIDE SEQUENCE</scope>
    <source>
        <strain evidence="3">GVMAG-M-3300023174-176</strain>
    </source>
</reference>
<name>A0A6C0DG64_9ZZZZ</name>
<keyword evidence="2" id="KW-1133">Transmembrane helix</keyword>
<feature type="compositionally biased region" description="Basic residues" evidence="1">
    <location>
        <begin position="492"/>
        <end position="511"/>
    </location>
</feature>
<sequence length="511" mass="55563">MGAGQSKPVSGTSVTPILSKPQSVPQPVPQPVSPPVQVKPQPVPQPVQVKPQNKKNLTKITNAKKVEEATQKMLTVQSLIMTATVAGIAESIIKGTLATGGLIAVANPVVAPALVGVALIAAAYLRLKAGHLELITNLQLKSSKYIKLMNLVCISETVYQLMVNSDKNKEKRTALEKFDMNTESIKQYAELFRIQILLSAPNSLITELEKAKAISNSNYKALNKRSLLSKKTVGSFSSWFDRKSTFGNLYGDVTRVFQSKEMIASINRALDDLFLEIQIMLDRYDEFTRVYKKEYDNIVENFEQTPQFQLMITGSDAQASDALTPEEAAKHLEDAAKQLTAVGVKAQDPTESTVDVKSIVIKEVTQGEAASNDATKKVAINAGITSTVLEKSVNAAQNSKEQIETLATLVVEAEEAKTPVVLSPTTNNTSKPSVVTTVNIPIVNIPNKRNVPLKGNNPKPSNIPNKGQEHNGEDPVTYTPAPMVAAGAAGGSRKKKKRCRSKTVRRRKRRN</sequence>
<feature type="transmembrane region" description="Helical" evidence="2">
    <location>
        <begin position="105"/>
        <end position="125"/>
    </location>
</feature>
<proteinExistence type="predicted"/>
<accession>A0A6C0DG64</accession>
<organism evidence="3">
    <name type="scientific">viral metagenome</name>
    <dbReference type="NCBI Taxonomy" id="1070528"/>
    <lineage>
        <taxon>unclassified sequences</taxon>
        <taxon>metagenomes</taxon>
        <taxon>organismal metagenomes</taxon>
    </lineage>
</organism>
<feature type="region of interest" description="Disordered" evidence="1">
    <location>
        <begin position="1"/>
        <end position="53"/>
    </location>
</feature>
<keyword evidence="2" id="KW-0472">Membrane</keyword>
<feature type="compositionally biased region" description="Low complexity" evidence="1">
    <location>
        <begin position="35"/>
        <end position="51"/>
    </location>
</feature>
<dbReference type="AlphaFoldDB" id="A0A6C0DG64"/>
<keyword evidence="2" id="KW-0812">Transmembrane</keyword>
<feature type="compositionally biased region" description="Pro residues" evidence="1">
    <location>
        <begin position="24"/>
        <end position="34"/>
    </location>
</feature>
<feature type="compositionally biased region" description="Polar residues" evidence="1">
    <location>
        <begin position="7"/>
        <end position="16"/>
    </location>
</feature>